<dbReference type="InterPro" id="IPR027417">
    <property type="entry name" value="P-loop_NTPase"/>
</dbReference>
<accession>B1YE26</accession>
<organism evidence="1 2">
    <name type="scientific">Pyrobaculum neutrophilum (strain DSM 2338 / JCM 9278 / NBRC 100436 / V24Sta)</name>
    <name type="common">Thermoproteus neutrophilus</name>
    <dbReference type="NCBI Taxonomy" id="444157"/>
    <lineage>
        <taxon>Archaea</taxon>
        <taxon>Thermoproteota</taxon>
        <taxon>Thermoprotei</taxon>
        <taxon>Thermoproteales</taxon>
        <taxon>Thermoproteaceae</taxon>
        <taxon>Pyrobaculum</taxon>
    </lineage>
</organism>
<dbReference type="SUPFAM" id="SSF52540">
    <property type="entry name" value="P-loop containing nucleoside triphosphate hydrolases"/>
    <property type="match status" value="1"/>
</dbReference>
<dbReference type="EMBL" id="CP001014">
    <property type="protein sequence ID" value="ACB40039.1"/>
    <property type="molecule type" value="Genomic_DNA"/>
</dbReference>
<keyword evidence="2" id="KW-1185">Reference proteome</keyword>
<name>B1YE26_PYRNV</name>
<evidence type="ECO:0000313" key="2">
    <source>
        <dbReference type="Proteomes" id="UP000001694"/>
    </source>
</evidence>
<proteinExistence type="predicted"/>
<dbReference type="eggNOG" id="arCOG08176">
    <property type="taxonomic scope" value="Archaea"/>
</dbReference>
<dbReference type="KEGG" id="tne:Tneu_1108"/>
<reference evidence="1" key="1">
    <citation type="submission" date="2008-03" db="EMBL/GenBank/DDBJ databases">
        <title>Complete sequence of Thermoproteus neutrophilus V24Sta.</title>
        <authorList>
            <consortium name="US DOE Joint Genome Institute"/>
            <person name="Copeland A."/>
            <person name="Lucas S."/>
            <person name="Lapidus A."/>
            <person name="Glavina del Rio T."/>
            <person name="Dalin E."/>
            <person name="Tice H."/>
            <person name="Bruce D."/>
            <person name="Goodwin L."/>
            <person name="Pitluck S."/>
            <person name="Sims D."/>
            <person name="Brettin T."/>
            <person name="Detter J.C."/>
            <person name="Han C."/>
            <person name="Kuske C.R."/>
            <person name="Schmutz J."/>
            <person name="Larimer F."/>
            <person name="Land M."/>
            <person name="Hauser L."/>
            <person name="Kyrpides N."/>
            <person name="Mikhailova N."/>
            <person name="Biddle J.F."/>
            <person name="Zhang Z."/>
            <person name="Fitz-Gibbon S.T."/>
            <person name="Lowe T.M."/>
            <person name="Saltikov C."/>
            <person name="House C.H."/>
            <person name="Richardson P."/>
        </authorList>
    </citation>
    <scope>NUCLEOTIDE SEQUENCE [LARGE SCALE GENOMIC DNA]</scope>
    <source>
        <strain evidence="1">V24Sta</strain>
    </source>
</reference>
<gene>
    <name evidence="1" type="ordered locus">Tneu_1108</name>
</gene>
<dbReference type="AlphaFoldDB" id="B1YE26"/>
<protein>
    <submittedName>
        <fullName evidence="1">Uncharacterized protein</fullName>
    </submittedName>
</protein>
<dbReference type="GeneID" id="58787337"/>
<dbReference type="HOGENOM" id="CLU_300474_0_0_2"/>
<evidence type="ECO:0000313" key="1">
    <source>
        <dbReference type="EMBL" id="ACB40039.1"/>
    </source>
</evidence>
<dbReference type="Proteomes" id="UP000001694">
    <property type="component" value="Chromosome"/>
</dbReference>
<dbReference type="RefSeq" id="WP_012350458.1">
    <property type="nucleotide sequence ID" value="NC_010525.1"/>
</dbReference>
<sequence>MGFRYVVRGFEEGALKALLGRGALAVVGLPGVGKTTSALYVALEAAAREGRHVVWISPQLLAEPDADLHVTYDVEGRPRYVLKLTAPATRQLATYLDVAAAVLPEAARIYDRCRDPQSEECRKALEGLLNKLGVHESVLRKVLDAARRSGLDEAAAEVPGLGWVVSLIKSVWGLVRVLREKPSYDRLVLVFDDVTGAVGRENEVVGVAEDAWARGARVVVVVRLNYDEYAEILSRSADPPAAVYEALFNPSPRLRGGRLASGLFDVDNIIFMDSAQPEEFEKLLRANLPEGEYEKVRERYGDLLYRASAGSIYIASTMVNLGFTREELEKIAPRPGTAYTPNPRDKDMAKRNAQHMKAAIKAVYDKLRKDNFALAALLYGEAAEEELACLCPSSAHMCLKSLTKSYEESRRLAEELAGEVFEYVESCRLRSLERHWLVERDEEQWDGRKLLVYSLRKEWWKWRHLVDALDEAREEQALVRKALLKILTWESEKSGKYTDRMLLSALSHVTWLWERCKTVGCGGDEVQELARHAFRWGAYALQHVPLVGLEFHNNVIEELWQRLGKKADGLPKELPHLIALYLRNFAELLGSVPFSVPELEGDDVVKTLQALTLTAVAKRRPVAADVVLKGAEALVGRIGDGALRRVARLEYLFTEVEYEMYRGGDPLSALKEAEEVLGELEELDVEREEGLKEWLSVAGGDPKGKYELQLKEWRRYLHHLKGRVYFVQGAWEEARKHFEEVLRRNVIESNRITSISYLGRIAYLSSKEEVFEWDVGGERWNFQKLWKEAKEKEPFLTLEIFADAAAQFAVAEAAKAMEGQPNRCRGGEVEEALKASMKNPRAYAAALAILAMCDRNYVEKAIEAAKELDLEYMKRVIDSIADPRVNAVWRHAAGIIEELYDAISKGDSRRYQLAKKAKVDRWEAWKYAADSLQQFLRAAVFYLHGDWEAAAELAEFENKFGVTRTREFFGELADALRRRDELEAKRAFLRLFFYHV</sequence>